<reference evidence="10" key="1">
    <citation type="submission" date="2025-08" db="UniProtKB">
        <authorList>
            <consortium name="RefSeq"/>
        </authorList>
    </citation>
    <scope>IDENTIFICATION</scope>
</reference>
<dbReference type="Pfam" id="PF23253">
    <property type="entry name" value="KH_PARP14_6"/>
    <property type="match status" value="1"/>
</dbReference>
<dbReference type="InterPro" id="IPR057043">
    <property type="entry name" value="PARP14_KH_2"/>
</dbReference>
<feature type="domain" description="RRM" evidence="7">
    <location>
        <begin position="117"/>
        <end position="201"/>
    </location>
</feature>
<keyword evidence="5" id="KW-0539">Nucleus</keyword>
<dbReference type="GeneID" id="106555625"/>
<evidence type="ECO:0000256" key="6">
    <source>
        <dbReference type="PROSITE-ProRule" id="PRU00176"/>
    </source>
</evidence>
<dbReference type="GO" id="GO:0003714">
    <property type="term" value="F:transcription corepressor activity"/>
    <property type="evidence" value="ECO:0007669"/>
    <property type="project" value="TreeGrafter"/>
</dbReference>
<sequence>MEVKQDCQTKNVTLTSGPAVEAPHSEKNILDSPQTFSQVVLENIGENIHLDTLTLLVDNISALSGDSTFHIEQINEKKAAVVTFQQSTAAANFLKQCSTNYRFQQCRLTARPLELTNEIKVENIPAATSSEFLTLYFESPKHGGGRVSDIQMLPTEDSALVTFGDSQAALTALKKQHSLNGQSVLVYPFYNSLDTVLYGKEKPQIKMPESISVPLDPYIWQFIQGKFTLIQEVEKEMANCFCELIWPQATCEKPKVLLSPSAILAKQGTSIKELVRSWKDKVSVEFACILSKFKTVKCKIIPEKWETIENNLLKNVLAVPDDSKNCVTLAGFAFTVDSVEKELREYVEHLTKDAEIAGQTLQQTLSISPVKYKVLQQILLEENINEENTGQKWCYDASAKQLQLNGIAAEVYKMKSDLLEKMIGIGEKNVNIHPSIFQFLQSADPDTVSGSLFRANKINAAYELTDDSIALVGYCPEGLLKAEEQINKCLTHEHIILKDPELTNRKQWKELIKHLQKLKNSVEKSVIIDDRVDLHWDAEIVVAGYTKVVADVYQQLSDFVEKNTNMHIVIPAKSVAIVQFIQEEKRKVWCDLNKKGLRINFGLLPKQKNIVLSGPKEVVTKATVVVEQMLSSLYSVNVVFDKPGVKDFFKNQEHYYVKLVKMEFSSLIRLQSDDEKNGGSGENVEHLQTKVNFKNGVVIEVFMGDLTTYQADVVVNASNETLKHIGGLANALLKAAGPQLQDECDVIIQKRGDLKPGCAVITGAGNLPCKQVIHAVGPRWTSANKENSIQLLKKAVRESLKLAEKCRHRSIAIPAISSGIFGFPLKECTHSIVTAIKESLEDFSDNSCLKQIYLMDIRDDIIQAFSETLNEVFGPSLSTTCPLPKTQHSAAKIQPEPEMLVTAEGLKILLLKKGIEEATTDVIVNSIAKDLQLDKGPLSKALLAKAGAELQVELTQEGQGKDIKEGCVLKTSGYALSCLHVLHAILPAWNQIKKSKSKHLGSIIEECLKVTEQLSLSSITFPAIGTGNLGYPKQYVAKVFFDEVFKFSQAENPKSLKEVHFVLHSSDATTIQVFMDELNSRLNVSQTGSSVPHVSSENFQQRSQVFFEPSTTLKNGILKMQIGSVELQLEEGDLTEQKTDAIVNITNQTFNLRNGVSKAIMESAGPEVVKECDDLASQPHSKLICTQGGNLPCKNIIHLVHSDDIKKQVSQTLMECEQRQFTSVAFPAIGTGIAKRDPVRAADSMIDAIVDYASTTSTPGVREIKIIIFQPHLLDVFYASMQRKEATAGKSGGGVCAPKSFFSKVAEFFTTKKPA</sequence>
<dbReference type="InterPro" id="IPR000504">
    <property type="entry name" value="RRM_dom"/>
</dbReference>
<dbReference type="SUPFAM" id="SSF52949">
    <property type="entry name" value="Macro domain-like"/>
    <property type="match status" value="3"/>
</dbReference>
<dbReference type="GO" id="GO:0005737">
    <property type="term" value="C:cytoplasm"/>
    <property type="evidence" value="ECO:0007669"/>
    <property type="project" value="TreeGrafter"/>
</dbReference>
<dbReference type="CDD" id="cd02907">
    <property type="entry name" value="Macro_Af1521_BAL-like"/>
    <property type="match status" value="1"/>
</dbReference>
<protein>
    <submittedName>
        <fullName evidence="10">Poly [ADP-ribose] polymerase 14-like</fullName>
    </submittedName>
</protein>
<evidence type="ECO:0000256" key="2">
    <source>
        <dbReference type="ARBA" id="ARBA00022676"/>
    </source>
</evidence>
<gene>
    <name evidence="10" type="primary">LOC106555625</name>
</gene>
<keyword evidence="3" id="KW-0808">Transferase</keyword>
<dbReference type="Proteomes" id="UP000504617">
    <property type="component" value="Unplaced"/>
</dbReference>
<dbReference type="InterPro" id="IPR057048">
    <property type="entry name" value="PARP14_KH_6"/>
</dbReference>
<keyword evidence="2" id="KW-0328">Glycosyltransferase</keyword>
<dbReference type="InterPro" id="IPR035979">
    <property type="entry name" value="RBD_domain_sf"/>
</dbReference>
<dbReference type="GO" id="GO:0003950">
    <property type="term" value="F:NAD+ poly-ADP-ribosyltransferase activity"/>
    <property type="evidence" value="ECO:0007669"/>
    <property type="project" value="TreeGrafter"/>
</dbReference>
<keyword evidence="4" id="KW-0520">NAD</keyword>
<feature type="domain" description="Macro" evidence="8">
    <location>
        <begin position="686"/>
        <end position="873"/>
    </location>
</feature>
<dbReference type="Pfam" id="PF01661">
    <property type="entry name" value="Macro"/>
    <property type="match status" value="3"/>
</dbReference>
<dbReference type="PROSITE" id="PS50102">
    <property type="entry name" value="RRM"/>
    <property type="match status" value="1"/>
</dbReference>
<dbReference type="InterPro" id="IPR057046">
    <property type="entry name" value="PARP14_KH_4"/>
</dbReference>
<organism evidence="9 10">
    <name type="scientific">Thamnophis sirtalis</name>
    <dbReference type="NCBI Taxonomy" id="35019"/>
    <lineage>
        <taxon>Eukaryota</taxon>
        <taxon>Metazoa</taxon>
        <taxon>Chordata</taxon>
        <taxon>Craniata</taxon>
        <taxon>Vertebrata</taxon>
        <taxon>Euteleostomi</taxon>
        <taxon>Lepidosauria</taxon>
        <taxon>Squamata</taxon>
        <taxon>Bifurcata</taxon>
        <taxon>Unidentata</taxon>
        <taxon>Episquamata</taxon>
        <taxon>Toxicofera</taxon>
        <taxon>Serpentes</taxon>
        <taxon>Colubroidea</taxon>
        <taxon>Colubridae</taxon>
        <taxon>Natricinae</taxon>
        <taxon>Thamnophis</taxon>
    </lineage>
</organism>
<dbReference type="Gene3D" id="3.30.70.330">
    <property type="match status" value="1"/>
</dbReference>
<dbReference type="Pfam" id="PF23249">
    <property type="entry name" value="KH_PARP14_3"/>
    <property type="match status" value="1"/>
</dbReference>
<dbReference type="Pfam" id="PF23085">
    <property type="entry name" value="RRM_PARP14_3"/>
    <property type="match status" value="1"/>
</dbReference>
<evidence type="ECO:0000313" key="10">
    <source>
        <dbReference type="RefSeq" id="XP_013929990.1"/>
    </source>
</evidence>
<dbReference type="InterPro" id="IPR052056">
    <property type="entry name" value="Mono-ARTD/PARP"/>
</dbReference>
<comment type="subcellular location">
    <subcellularLocation>
        <location evidence="1">Nucleus</location>
    </subcellularLocation>
</comment>
<evidence type="ECO:0000313" key="9">
    <source>
        <dbReference type="Proteomes" id="UP000504617"/>
    </source>
</evidence>
<evidence type="ECO:0000256" key="4">
    <source>
        <dbReference type="ARBA" id="ARBA00023027"/>
    </source>
</evidence>
<dbReference type="PROSITE" id="PS51154">
    <property type="entry name" value="MACRO"/>
    <property type="match status" value="3"/>
</dbReference>
<dbReference type="InterPro" id="IPR002589">
    <property type="entry name" value="Macro_dom"/>
</dbReference>
<evidence type="ECO:0000259" key="8">
    <source>
        <dbReference type="PROSITE" id="PS51154"/>
    </source>
</evidence>
<dbReference type="GO" id="GO:0070212">
    <property type="term" value="P:protein poly-ADP-ribosylation"/>
    <property type="evidence" value="ECO:0007669"/>
    <property type="project" value="TreeGrafter"/>
</dbReference>
<evidence type="ECO:0000259" key="7">
    <source>
        <dbReference type="PROSITE" id="PS50102"/>
    </source>
</evidence>
<dbReference type="InterPro" id="IPR057044">
    <property type="entry name" value="PARP14_KH_1"/>
</dbReference>
<dbReference type="GO" id="GO:1990404">
    <property type="term" value="F:NAD+-protein mono-ADP-ribosyltransferase activity"/>
    <property type="evidence" value="ECO:0007669"/>
    <property type="project" value="TreeGrafter"/>
</dbReference>
<dbReference type="Gene3D" id="3.40.220.10">
    <property type="entry name" value="Leucine Aminopeptidase, subunit E, domain 1"/>
    <property type="match status" value="3"/>
</dbReference>
<dbReference type="Pfam" id="PF23084">
    <property type="entry name" value="KH_PARP14_1"/>
    <property type="match status" value="1"/>
</dbReference>
<accession>A0A6I9Z295</accession>
<dbReference type="Pfam" id="PF23252">
    <property type="entry name" value="KH_PARP14_5"/>
    <property type="match status" value="1"/>
</dbReference>
<dbReference type="GO" id="GO:0010629">
    <property type="term" value="P:negative regulation of gene expression"/>
    <property type="evidence" value="ECO:0007669"/>
    <property type="project" value="TreeGrafter"/>
</dbReference>
<evidence type="ECO:0000256" key="3">
    <source>
        <dbReference type="ARBA" id="ARBA00022679"/>
    </source>
</evidence>
<feature type="non-terminal residue" evidence="10">
    <location>
        <position position="1315"/>
    </location>
</feature>
<name>A0A6I9Z295_9SAUR</name>
<proteinExistence type="predicted"/>
<dbReference type="SMART" id="SM00506">
    <property type="entry name" value="A1pp"/>
    <property type="match status" value="3"/>
</dbReference>
<dbReference type="InterPro" id="IPR057045">
    <property type="entry name" value="PARP14_KH_3"/>
</dbReference>
<feature type="domain" description="Macro" evidence="8">
    <location>
        <begin position="1114"/>
        <end position="1285"/>
    </location>
</feature>
<dbReference type="GO" id="GO:0005634">
    <property type="term" value="C:nucleus"/>
    <property type="evidence" value="ECO:0007669"/>
    <property type="project" value="UniProtKB-SubCell"/>
</dbReference>
<dbReference type="KEGG" id="tsr:106555625"/>
<evidence type="ECO:0000256" key="5">
    <source>
        <dbReference type="ARBA" id="ARBA00023242"/>
    </source>
</evidence>
<feature type="domain" description="Macro" evidence="8">
    <location>
        <begin position="895"/>
        <end position="1082"/>
    </location>
</feature>
<dbReference type="PANTHER" id="PTHR14453:SF89">
    <property type="entry name" value="PROTEIN MONO-ADP-RIBOSYLTRANSFERASE PARP14"/>
    <property type="match status" value="1"/>
</dbReference>
<dbReference type="InterPro" id="IPR057047">
    <property type="entry name" value="PARP14_KH_5"/>
</dbReference>
<dbReference type="Pfam" id="PF23245">
    <property type="entry name" value="RRM_PARP14_2"/>
    <property type="match status" value="1"/>
</dbReference>
<dbReference type="Pfam" id="PF23251">
    <property type="entry name" value="KH_PARP14_4"/>
    <property type="match status" value="1"/>
</dbReference>
<evidence type="ECO:0000256" key="1">
    <source>
        <dbReference type="ARBA" id="ARBA00004123"/>
    </source>
</evidence>
<dbReference type="InterPro" id="IPR043472">
    <property type="entry name" value="Macro_dom-like"/>
</dbReference>
<dbReference type="Pfam" id="PF23248">
    <property type="entry name" value="KH_PARP14_2"/>
    <property type="match status" value="1"/>
</dbReference>
<keyword evidence="6" id="KW-0694">RNA-binding</keyword>
<keyword evidence="9" id="KW-1185">Reference proteome</keyword>
<dbReference type="RefSeq" id="XP_013929990.1">
    <property type="nucleotide sequence ID" value="XM_014074515.1"/>
</dbReference>
<dbReference type="PANTHER" id="PTHR14453">
    <property type="entry name" value="PARP/ZINC FINGER CCCH TYPE DOMAIN CONTAINING PROTEIN"/>
    <property type="match status" value="1"/>
</dbReference>
<dbReference type="InterPro" id="IPR012677">
    <property type="entry name" value="Nucleotide-bd_a/b_plait_sf"/>
</dbReference>
<dbReference type="SUPFAM" id="SSF54928">
    <property type="entry name" value="RNA-binding domain, RBD"/>
    <property type="match status" value="1"/>
</dbReference>
<dbReference type="OrthoDB" id="6133115at2759"/>
<dbReference type="InterPro" id="IPR057050">
    <property type="entry name" value="RRM_PARP14_2"/>
</dbReference>
<dbReference type="GO" id="GO:0003723">
    <property type="term" value="F:RNA binding"/>
    <property type="evidence" value="ECO:0007669"/>
    <property type="project" value="UniProtKB-UniRule"/>
</dbReference>